<dbReference type="AlphaFoldDB" id="A0A834N779"/>
<gene>
    <name evidence="1" type="ORF">H0235_016308</name>
</gene>
<dbReference type="Proteomes" id="UP000600918">
    <property type="component" value="Unassembled WGS sequence"/>
</dbReference>
<evidence type="ECO:0000313" key="2">
    <source>
        <dbReference type="Proteomes" id="UP000600918"/>
    </source>
</evidence>
<sequence length="115" mass="13520">MVLHDDIKIRALNDKLYLQHLDQFTLIRKRIRTISTIRIANIDKNSTTMFTDQQIICTVKNFQYLHRGYFTLHTDYQPSVQMFSLSKELPTYTAMKMHVINASLKVTQSASLQRI</sequence>
<protein>
    <submittedName>
        <fullName evidence="1">Uncharacterized protein</fullName>
    </submittedName>
</protein>
<proteinExistence type="predicted"/>
<reference evidence="1" key="1">
    <citation type="journal article" date="2020" name="G3 (Bethesda)">
        <title>High-Quality Assemblies for Three Invasive Social Wasps from the &lt;i&gt;Vespula&lt;/i&gt; Genus.</title>
        <authorList>
            <person name="Harrop T.W.R."/>
            <person name="Guhlin J."/>
            <person name="McLaughlin G.M."/>
            <person name="Permina E."/>
            <person name="Stockwell P."/>
            <person name="Gilligan J."/>
            <person name="Le Lec M.F."/>
            <person name="Gruber M.A.M."/>
            <person name="Quinn O."/>
            <person name="Lovegrove M."/>
            <person name="Duncan E.J."/>
            <person name="Remnant E.J."/>
            <person name="Van Eeckhoven J."/>
            <person name="Graham B."/>
            <person name="Knapp R.A."/>
            <person name="Langford K.W."/>
            <person name="Kronenberg Z."/>
            <person name="Press M.O."/>
            <person name="Eacker S.M."/>
            <person name="Wilson-Rankin E.E."/>
            <person name="Purcell J."/>
            <person name="Lester P.J."/>
            <person name="Dearden P.K."/>
        </authorList>
    </citation>
    <scope>NUCLEOTIDE SEQUENCE</scope>
    <source>
        <strain evidence="1">Volc-1</strain>
    </source>
</reference>
<comment type="caution">
    <text evidence="1">The sequence shown here is derived from an EMBL/GenBank/DDBJ whole genome shotgun (WGS) entry which is preliminary data.</text>
</comment>
<evidence type="ECO:0000313" key="1">
    <source>
        <dbReference type="EMBL" id="KAF7398300.1"/>
    </source>
</evidence>
<name>A0A834N779_VESPE</name>
<dbReference type="EMBL" id="JACSDY010000019">
    <property type="protein sequence ID" value="KAF7398300.1"/>
    <property type="molecule type" value="Genomic_DNA"/>
</dbReference>
<keyword evidence="2" id="KW-1185">Reference proteome</keyword>
<organism evidence="1 2">
    <name type="scientific">Vespula pensylvanica</name>
    <name type="common">Western yellow jacket</name>
    <name type="synonym">Wasp</name>
    <dbReference type="NCBI Taxonomy" id="30213"/>
    <lineage>
        <taxon>Eukaryota</taxon>
        <taxon>Metazoa</taxon>
        <taxon>Ecdysozoa</taxon>
        <taxon>Arthropoda</taxon>
        <taxon>Hexapoda</taxon>
        <taxon>Insecta</taxon>
        <taxon>Pterygota</taxon>
        <taxon>Neoptera</taxon>
        <taxon>Endopterygota</taxon>
        <taxon>Hymenoptera</taxon>
        <taxon>Apocrita</taxon>
        <taxon>Aculeata</taxon>
        <taxon>Vespoidea</taxon>
        <taxon>Vespidae</taxon>
        <taxon>Vespinae</taxon>
        <taxon>Vespula</taxon>
    </lineage>
</organism>
<accession>A0A834N779</accession>